<dbReference type="EMBL" id="JACIIX010000005">
    <property type="protein sequence ID" value="MBB6210330.1"/>
    <property type="molecule type" value="Genomic_DNA"/>
</dbReference>
<gene>
    <name evidence="2" type="ORF">FHS48_001745</name>
</gene>
<dbReference type="RefSeq" id="WP_184263161.1">
    <property type="nucleotide sequence ID" value="NZ_JACIIX010000005.1"/>
</dbReference>
<proteinExistence type="predicted"/>
<evidence type="ECO:0000313" key="2">
    <source>
        <dbReference type="EMBL" id="MBB6210330.1"/>
    </source>
</evidence>
<comment type="caution">
    <text evidence="2">The sequence shown here is derived from an EMBL/GenBank/DDBJ whole genome shotgun (WGS) entry which is preliminary data.</text>
</comment>
<name>A0A7X0DLT8_NOVIT</name>
<sequence length="50" mass="5236">MTKPSPSPQQSQPQSQDELSDRDLEAVSAGTASSPQGPSDVGLTPAKRRN</sequence>
<evidence type="ECO:0000256" key="1">
    <source>
        <dbReference type="SAM" id="MobiDB-lite"/>
    </source>
</evidence>
<keyword evidence="3" id="KW-1185">Reference proteome</keyword>
<dbReference type="Proteomes" id="UP000544872">
    <property type="component" value="Unassembled WGS sequence"/>
</dbReference>
<feature type="region of interest" description="Disordered" evidence="1">
    <location>
        <begin position="1"/>
        <end position="50"/>
    </location>
</feature>
<accession>A0A7X0DLT8</accession>
<reference evidence="2 3" key="1">
    <citation type="submission" date="2020-08" db="EMBL/GenBank/DDBJ databases">
        <title>Genomic Encyclopedia of Type Strains, Phase IV (KMG-IV): sequencing the most valuable type-strain genomes for metagenomic binning, comparative biology and taxonomic classification.</title>
        <authorList>
            <person name="Goeker M."/>
        </authorList>
    </citation>
    <scope>NUCLEOTIDE SEQUENCE [LARGE SCALE GENOMIC DNA]</scope>
    <source>
        <strain evidence="2 3">DSM 11590</strain>
    </source>
</reference>
<evidence type="ECO:0000313" key="3">
    <source>
        <dbReference type="Proteomes" id="UP000544872"/>
    </source>
</evidence>
<organism evidence="2 3">
    <name type="scientific">Novispirillum itersonii</name>
    <name type="common">Aquaspirillum itersonii</name>
    <dbReference type="NCBI Taxonomy" id="189"/>
    <lineage>
        <taxon>Bacteria</taxon>
        <taxon>Pseudomonadati</taxon>
        <taxon>Pseudomonadota</taxon>
        <taxon>Alphaproteobacteria</taxon>
        <taxon>Rhodospirillales</taxon>
        <taxon>Novispirillaceae</taxon>
        <taxon>Novispirillum</taxon>
    </lineage>
</organism>
<protein>
    <submittedName>
        <fullName evidence="2">Uncharacterized protein</fullName>
    </submittedName>
</protein>
<dbReference type="AlphaFoldDB" id="A0A7X0DLT8"/>